<comment type="caution">
    <text evidence="6">The sequence shown here is derived from an EMBL/GenBank/DDBJ whole genome shotgun (WGS) entry which is preliminary data.</text>
</comment>
<proteinExistence type="inferred from homology"/>
<dbReference type="SUPFAM" id="SSF53850">
    <property type="entry name" value="Periplasmic binding protein-like II"/>
    <property type="match status" value="1"/>
</dbReference>
<dbReference type="FunFam" id="1.10.10.10:FF:000001">
    <property type="entry name" value="LysR family transcriptional regulator"/>
    <property type="match status" value="1"/>
</dbReference>
<dbReference type="OrthoDB" id="196624at2"/>
<keyword evidence="4" id="KW-0804">Transcription</keyword>
<dbReference type="GO" id="GO:0003700">
    <property type="term" value="F:DNA-binding transcription factor activity"/>
    <property type="evidence" value="ECO:0007669"/>
    <property type="project" value="InterPro"/>
</dbReference>
<keyword evidence="3" id="KW-0238">DNA-binding</keyword>
<protein>
    <submittedName>
        <fullName evidence="6">LysR family transcriptional regulator</fullName>
    </submittedName>
</protein>
<evidence type="ECO:0000313" key="6">
    <source>
        <dbReference type="EMBL" id="PRD55496.1"/>
    </source>
</evidence>
<evidence type="ECO:0000256" key="1">
    <source>
        <dbReference type="ARBA" id="ARBA00009437"/>
    </source>
</evidence>
<organism evidence="6 7">
    <name type="scientific">Phyllobacterium myrsinacearum</name>
    <dbReference type="NCBI Taxonomy" id="28101"/>
    <lineage>
        <taxon>Bacteria</taxon>
        <taxon>Pseudomonadati</taxon>
        <taxon>Pseudomonadota</taxon>
        <taxon>Alphaproteobacteria</taxon>
        <taxon>Hyphomicrobiales</taxon>
        <taxon>Phyllobacteriaceae</taxon>
        <taxon>Phyllobacterium</taxon>
    </lineage>
</organism>
<feature type="domain" description="HTH lysR-type" evidence="5">
    <location>
        <begin position="5"/>
        <end position="62"/>
    </location>
</feature>
<sequence>MLDALTLDQMRMFVAVTEAGSFRAASVQLARVQSAVSHSIGSMEAQLGVTLFDRSGHRPVLTSEGQALLADIRAILLKVDTMRARARGLGEGLELGISIALDPQFPIEIAAQALKTMQDAYPSVGVRLTIAPMGAPIAALRERRCTMAIMALDMPDPMIELEELAFLWRVAVVARHHPLASRAVEGPAVTAVELADHVQIVGEDPSRLTEGRDFHVLSPRTWRVSDNDTKRVLILSGIGWGNLPIWLVERDLQEERLVRVPTAEYGEHGETVLRAYIAHRSDEPLGPASRLFRRALIDQVQHGKMARP</sequence>
<dbReference type="InterPro" id="IPR036388">
    <property type="entry name" value="WH-like_DNA-bd_sf"/>
</dbReference>
<evidence type="ECO:0000313" key="7">
    <source>
        <dbReference type="Proteomes" id="UP000238563"/>
    </source>
</evidence>
<dbReference type="CDD" id="cd05466">
    <property type="entry name" value="PBP2_LTTR_substrate"/>
    <property type="match status" value="1"/>
</dbReference>
<dbReference type="GO" id="GO:0000976">
    <property type="term" value="F:transcription cis-regulatory region binding"/>
    <property type="evidence" value="ECO:0007669"/>
    <property type="project" value="TreeGrafter"/>
</dbReference>
<evidence type="ECO:0000256" key="2">
    <source>
        <dbReference type="ARBA" id="ARBA00023015"/>
    </source>
</evidence>
<dbReference type="PANTHER" id="PTHR30126:SF91">
    <property type="entry name" value="LYSR FAMILY TRANSCRIPTIONAL REGULATOR"/>
    <property type="match status" value="1"/>
</dbReference>
<name>A0A2S9JQI0_9HYPH</name>
<dbReference type="RefSeq" id="WP_105733725.1">
    <property type="nucleotide sequence ID" value="NZ_PVBT01000002.1"/>
</dbReference>
<dbReference type="InterPro" id="IPR005119">
    <property type="entry name" value="LysR_subst-bd"/>
</dbReference>
<dbReference type="InterPro" id="IPR000847">
    <property type="entry name" value="LysR_HTH_N"/>
</dbReference>
<dbReference type="EMBL" id="PVBT01000002">
    <property type="protein sequence ID" value="PRD55496.1"/>
    <property type="molecule type" value="Genomic_DNA"/>
</dbReference>
<dbReference type="Pfam" id="PF00126">
    <property type="entry name" value="HTH_1"/>
    <property type="match status" value="1"/>
</dbReference>
<dbReference type="PROSITE" id="PS50931">
    <property type="entry name" value="HTH_LYSR"/>
    <property type="match status" value="1"/>
</dbReference>
<gene>
    <name evidence="6" type="ORF">C5750_10135</name>
</gene>
<evidence type="ECO:0000259" key="5">
    <source>
        <dbReference type="PROSITE" id="PS50931"/>
    </source>
</evidence>
<dbReference type="PANTHER" id="PTHR30126">
    <property type="entry name" value="HTH-TYPE TRANSCRIPTIONAL REGULATOR"/>
    <property type="match status" value="1"/>
</dbReference>
<dbReference type="Gene3D" id="3.40.190.290">
    <property type="match status" value="1"/>
</dbReference>
<reference evidence="6 7" key="1">
    <citation type="submission" date="2018-02" db="EMBL/GenBank/DDBJ databases">
        <title>The draft genome of Phyllobacterium myrsinacearum DSM5892.</title>
        <authorList>
            <person name="Li L."/>
            <person name="Liu L."/>
            <person name="Zhang X."/>
            <person name="Wang T."/>
        </authorList>
    </citation>
    <scope>NUCLEOTIDE SEQUENCE [LARGE SCALE GENOMIC DNA]</scope>
    <source>
        <strain evidence="6 7">DSM 5892</strain>
    </source>
</reference>
<evidence type="ECO:0000256" key="4">
    <source>
        <dbReference type="ARBA" id="ARBA00023163"/>
    </source>
</evidence>
<dbReference type="SUPFAM" id="SSF46785">
    <property type="entry name" value="Winged helix' DNA-binding domain"/>
    <property type="match status" value="1"/>
</dbReference>
<evidence type="ECO:0000256" key="3">
    <source>
        <dbReference type="ARBA" id="ARBA00023125"/>
    </source>
</evidence>
<comment type="similarity">
    <text evidence="1">Belongs to the LysR transcriptional regulatory family.</text>
</comment>
<keyword evidence="7" id="KW-1185">Reference proteome</keyword>
<keyword evidence="2" id="KW-0805">Transcription regulation</keyword>
<dbReference type="InterPro" id="IPR036390">
    <property type="entry name" value="WH_DNA-bd_sf"/>
</dbReference>
<dbReference type="Proteomes" id="UP000238563">
    <property type="component" value="Unassembled WGS sequence"/>
</dbReference>
<accession>A0A2S9JQI0</accession>
<dbReference type="Gene3D" id="1.10.10.10">
    <property type="entry name" value="Winged helix-like DNA-binding domain superfamily/Winged helix DNA-binding domain"/>
    <property type="match status" value="1"/>
</dbReference>
<dbReference type="Pfam" id="PF03466">
    <property type="entry name" value="LysR_substrate"/>
    <property type="match status" value="1"/>
</dbReference>
<dbReference type="AlphaFoldDB" id="A0A2S9JQI0"/>